<evidence type="ECO:0000259" key="14">
    <source>
        <dbReference type="PROSITE" id="PS51194"/>
    </source>
</evidence>
<dbReference type="SUPFAM" id="SSF52540">
    <property type="entry name" value="P-loop containing nucleoside triphosphate hydrolases"/>
    <property type="match status" value="2"/>
</dbReference>
<evidence type="ECO:0000256" key="12">
    <source>
        <dbReference type="SAM" id="MobiDB-lite"/>
    </source>
</evidence>
<dbReference type="GeneID" id="90038920"/>
<feature type="compositionally biased region" description="Polar residues" evidence="12">
    <location>
        <begin position="127"/>
        <end position="140"/>
    </location>
</feature>
<dbReference type="Pfam" id="PF13959">
    <property type="entry name" value="CTE_SPB4"/>
    <property type="match status" value="1"/>
</dbReference>
<dbReference type="PROSITE" id="PS51192">
    <property type="entry name" value="HELICASE_ATP_BIND_1"/>
    <property type="match status" value="1"/>
</dbReference>
<feature type="compositionally biased region" description="Low complexity" evidence="12">
    <location>
        <begin position="111"/>
        <end position="126"/>
    </location>
</feature>
<evidence type="ECO:0000256" key="9">
    <source>
        <dbReference type="ARBA" id="ARBA00023242"/>
    </source>
</evidence>
<comment type="function">
    <text evidence="11">RNA helicase.</text>
</comment>
<dbReference type="Proteomes" id="UP001498771">
    <property type="component" value="Unassembled WGS sequence"/>
</dbReference>
<dbReference type="SMART" id="SM01178">
    <property type="entry name" value="DUF4217"/>
    <property type="match status" value="1"/>
</dbReference>
<keyword evidence="3" id="KW-0698">rRNA processing</keyword>
<keyword evidence="5 11" id="KW-0378">Hydrolase</keyword>
<feature type="domain" description="DEAD-box RNA helicase Q" evidence="15">
    <location>
        <begin position="166"/>
        <end position="195"/>
    </location>
</feature>
<feature type="region of interest" description="Disordered" evidence="12">
    <location>
        <begin position="474"/>
        <end position="497"/>
    </location>
</feature>
<organism evidence="16 17">
    <name type="scientific">Myxozyma melibiosi</name>
    <dbReference type="NCBI Taxonomy" id="54550"/>
    <lineage>
        <taxon>Eukaryota</taxon>
        <taxon>Fungi</taxon>
        <taxon>Dikarya</taxon>
        <taxon>Ascomycota</taxon>
        <taxon>Saccharomycotina</taxon>
        <taxon>Lipomycetes</taxon>
        <taxon>Lipomycetales</taxon>
        <taxon>Lipomycetaceae</taxon>
        <taxon>Myxozyma</taxon>
    </lineage>
</organism>
<feature type="region of interest" description="Disordered" evidence="12">
    <location>
        <begin position="33"/>
        <end position="167"/>
    </location>
</feature>
<feature type="region of interest" description="Disordered" evidence="12">
    <location>
        <begin position="395"/>
        <end position="418"/>
    </location>
</feature>
<keyword evidence="4 11" id="KW-0547">Nucleotide-binding</keyword>
<evidence type="ECO:0000259" key="15">
    <source>
        <dbReference type="PROSITE" id="PS51195"/>
    </source>
</evidence>
<dbReference type="Pfam" id="PF00270">
    <property type="entry name" value="DEAD"/>
    <property type="match status" value="1"/>
</dbReference>
<evidence type="ECO:0000313" key="16">
    <source>
        <dbReference type="EMBL" id="KAK7203262.1"/>
    </source>
</evidence>
<evidence type="ECO:0000256" key="6">
    <source>
        <dbReference type="ARBA" id="ARBA00022806"/>
    </source>
</evidence>
<dbReference type="Gene3D" id="3.40.50.300">
    <property type="entry name" value="P-loop containing nucleotide triphosphate hydrolases"/>
    <property type="match status" value="2"/>
</dbReference>
<sequence length="757" mass="83175">MADDGMILNLAVPSATDLQRTFNSKNVKGKWTQRLKVKRTVQGRSRASASKKSATEQSQEPSGDPKRNPKGSGSNGIRVTRKEIPVREESNGDVQLPQLQQQHYDRPSRPSHSSYGGQHSSGSKGQVISSLFSSNPTTSAEDVPAADDKYEERQDPSNAPLKGPANSFAALGLHPTLTNHLTTKMKLEHPTAIQRAAVPVLLESSNPRDVFMQAQTGSGKTLAYALPIINALLACPEKIDRESGLFAIFIAPTRELANQILGVLEELVRCCHYIVPGIVIGGEKKKSEKARLRKGVNILVSTPGRLADHFENTEAMHLSSVRWVVLDEGDRMTELGFEETITKILGKIKTSSRIYRDKFKTLPQRRVTVLCSATLREDVQKLGEESLVDALHVNAGEEAKTEDGENGQTKKEDEFSAPDQLHQEYAVVPMKLRMVSLMATILNILKSKPDARIMIFMSCSDSVNFHFSMLTRELAPKEEGDHEDDTQSSTKDEKTSLPSTVLQSFLKNVLPTIYKLHGSLPQPLRKSTLSAFTKASTGGILLCTDVASRGLDLPAISHVIEFDPPFALEDHLHRVGRTARVGHEGWSTLFVLPGKEEGYVSNVLMPLHKSAIVKREFSTVLSQAFGTGRPAKKGQPGWMDIATETQLQVERWILGSQTNAALAKSAYGSHIRAYTTHLSTERDFFNVRDLHLGHLAKSFGLRETPAGMARSASRGSTSEGDKRKRNGTDNGPDYAKKRMLKVADLHANVGADEFNLG</sequence>
<feature type="domain" description="Helicase C-terminal" evidence="14">
    <location>
        <begin position="437"/>
        <end position="628"/>
    </location>
</feature>
<feature type="compositionally biased region" description="Basic and acidic residues" evidence="12">
    <location>
        <begin position="395"/>
        <end position="414"/>
    </location>
</feature>
<dbReference type="PROSITE" id="PS51195">
    <property type="entry name" value="Q_MOTIF"/>
    <property type="match status" value="1"/>
</dbReference>
<name>A0ABR1F0D4_9ASCO</name>
<dbReference type="RefSeq" id="XP_064766295.1">
    <property type="nucleotide sequence ID" value="XM_064913408.1"/>
</dbReference>
<protein>
    <recommendedName>
        <fullName evidence="11">ATP-dependent RNA helicase</fullName>
        <ecNumber evidence="11">3.6.4.13</ecNumber>
    </recommendedName>
</protein>
<evidence type="ECO:0000256" key="7">
    <source>
        <dbReference type="ARBA" id="ARBA00022840"/>
    </source>
</evidence>
<evidence type="ECO:0000256" key="2">
    <source>
        <dbReference type="ARBA" id="ARBA00022517"/>
    </source>
</evidence>
<keyword evidence="9" id="KW-0539">Nucleus</keyword>
<comment type="subcellular location">
    <subcellularLocation>
        <location evidence="1">Nucleus</location>
        <location evidence="1">Nucleolus</location>
    </subcellularLocation>
</comment>
<keyword evidence="7 11" id="KW-0067">ATP-binding</keyword>
<dbReference type="InterPro" id="IPR014001">
    <property type="entry name" value="Helicase_ATP-bd"/>
</dbReference>
<feature type="short sequence motif" description="Q motif" evidence="10">
    <location>
        <begin position="166"/>
        <end position="195"/>
    </location>
</feature>
<evidence type="ECO:0000256" key="3">
    <source>
        <dbReference type="ARBA" id="ARBA00022552"/>
    </source>
</evidence>
<dbReference type="EC" id="3.6.4.13" evidence="11"/>
<comment type="catalytic activity">
    <reaction evidence="11">
        <text>ATP + H2O = ADP + phosphate + H(+)</text>
        <dbReference type="Rhea" id="RHEA:13065"/>
        <dbReference type="ChEBI" id="CHEBI:15377"/>
        <dbReference type="ChEBI" id="CHEBI:15378"/>
        <dbReference type="ChEBI" id="CHEBI:30616"/>
        <dbReference type="ChEBI" id="CHEBI:43474"/>
        <dbReference type="ChEBI" id="CHEBI:456216"/>
        <dbReference type="EC" id="3.6.4.13"/>
    </reaction>
</comment>
<dbReference type="InterPro" id="IPR001650">
    <property type="entry name" value="Helicase_C-like"/>
</dbReference>
<evidence type="ECO:0000256" key="5">
    <source>
        <dbReference type="ARBA" id="ARBA00022801"/>
    </source>
</evidence>
<dbReference type="Pfam" id="PF00271">
    <property type="entry name" value="Helicase_C"/>
    <property type="match status" value="1"/>
</dbReference>
<feature type="domain" description="Helicase ATP-binding" evidence="13">
    <location>
        <begin position="201"/>
        <end position="393"/>
    </location>
</feature>
<keyword evidence="2" id="KW-0690">Ribosome biogenesis</keyword>
<dbReference type="GO" id="GO:0004386">
    <property type="term" value="F:helicase activity"/>
    <property type="evidence" value="ECO:0007669"/>
    <property type="project" value="UniProtKB-KW"/>
</dbReference>
<evidence type="ECO:0000256" key="8">
    <source>
        <dbReference type="ARBA" id="ARBA00022884"/>
    </source>
</evidence>
<dbReference type="InterPro" id="IPR025313">
    <property type="entry name" value="SPB4-like_CTE"/>
</dbReference>
<evidence type="ECO:0000256" key="11">
    <source>
        <dbReference type="RuleBase" id="RU365068"/>
    </source>
</evidence>
<feature type="compositionally biased region" description="Basic and acidic residues" evidence="12">
    <location>
        <begin position="80"/>
        <end position="90"/>
    </location>
</feature>
<dbReference type="CDD" id="cd17949">
    <property type="entry name" value="DEADc_DDX31"/>
    <property type="match status" value="1"/>
</dbReference>
<dbReference type="EMBL" id="JBBJBU010000012">
    <property type="protein sequence ID" value="KAK7203262.1"/>
    <property type="molecule type" value="Genomic_DNA"/>
</dbReference>
<reference evidence="16 17" key="1">
    <citation type="submission" date="2024-03" db="EMBL/GenBank/DDBJ databases">
        <title>Genome-scale model development and genomic sequencing of the oleaginous clade Lipomyces.</title>
        <authorList>
            <consortium name="Lawrence Berkeley National Laboratory"/>
            <person name="Czajka J.J."/>
            <person name="Han Y."/>
            <person name="Kim J."/>
            <person name="Mondo S.J."/>
            <person name="Hofstad B.A."/>
            <person name="Robles A."/>
            <person name="Haridas S."/>
            <person name="Riley R."/>
            <person name="LaButti K."/>
            <person name="Pangilinan J."/>
            <person name="Andreopoulos W."/>
            <person name="Lipzen A."/>
            <person name="Yan J."/>
            <person name="Wang M."/>
            <person name="Ng V."/>
            <person name="Grigoriev I.V."/>
            <person name="Spatafora J.W."/>
            <person name="Magnuson J.K."/>
            <person name="Baker S.E."/>
            <person name="Pomraning K.R."/>
        </authorList>
    </citation>
    <scope>NUCLEOTIDE SEQUENCE [LARGE SCALE GENOMIC DNA]</scope>
    <source>
        <strain evidence="16 17">Phaff 52-87</strain>
    </source>
</reference>
<accession>A0ABR1F0D4</accession>
<dbReference type="InterPro" id="IPR027417">
    <property type="entry name" value="P-loop_NTPase"/>
</dbReference>
<dbReference type="InterPro" id="IPR011545">
    <property type="entry name" value="DEAD/DEAH_box_helicase_dom"/>
</dbReference>
<evidence type="ECO:0000313" key="17">
    <source>
        <dbReference type="Proteomes" id="UP001498771"/>
    </source>
</evidence>
<keyword evidence="17" id="KW-1185">Reference proteome</keyword>
<dbReference type="PANTHER" id="PTHR24031">
    <property type="entry name" value="RNA HELICASE"/>
    <property type="match status" value="1"/>
</dbReference>
<dbReference type="SMART" id="SM00490">
    <property type="entry name" value="HELICc"/>
    <property type="match status" value="1"/>
</dbReference>
<evidence type="ECO:0000256" key="10">
    <source>
        <dbReference type="PROSITE-ProRule" id="PRU00552"/>
    </source>
</evidence>
<proteinExistence type="inferred from homology"/>
<comment type="domain">
    <text evidence="11">The Q motif is unique to and characteristic of the DEAD box family of RNA helicases and controls ATP binding and hydrolysis.</text>
</comment>
<evidence type="ECO:0000259" key="13">
    <source>
        <dbReference type="PROSITE" id="PS51192"/>
    </source>
</evidence>
<keyword evidence="8 11" id="KW-0694">RNA-binding</keyword>
<comment type="similarity">
    <text evidence="11">Belongs to the DEAD box helicase family.</text>
</comment>
<feature type="compositionally biased region" description="Basic and acidic residues" evidence="12">
    <location>
        <begin position="146"/>
        <end position="155"/>
    </location>
</feature>
<keyword evidence="6 11" id="KW-0347">Helicase</keyword>
<evidence type="ECO:0000256" key="4">
    <source>
        <dbReference type="ARBA" id="ARBA00022741"/>
    </source>
</evidence>
<dbReference type="CDD" id="cd18787">
    <property type="entry name" value="SF2_C_DEAD"/>
    <property type="match status" value="1"/>
</dbReference>
<evidence type="ECO:0000256" key="1">
    <source>
        <dbReference type="ARBA" id="ARBA00004604"/>
    </source>
</evidence>
<gene>
    <name evidence="16" type="ORF">BZA70DRAFT_283245</name>
</gene>
<comment type="caution">
    <text evidence="16">The sequence shown here is derived from an EMBL/GenBank/DDBJ whole genome shotgun (WGS) entry which is preliminary data.</text>
</comment>
<feature type="region of interest" description="Disordered" evidence="12">
    <location>
        <begin position="705"/>
        <end position="735"/>
    </location>
</feature>
<dbReference type="SMART" id="SM00487">
    <property type="entry name" value="DEXDc"/>
    <property type="match status" value="1"/>
</dbReference>
<dbReference type="PROSITE" id="PS51194">
    <property type="entry name" value="HELICASE_CTER"/>
    <property type="match status" value="1"/>
</dbReference>
<dbReference type="InterPro" id="IPR014014">
    <property type="entry name" value="RNA_helicase_DEAD_Q_motif"/>
</dbReference>